<dbReference type="RefSeq" id="WP_357992815.1">
    <property type="nucleotide sequence ID" value="NZ_JBEYBR010000074.1"/>
</dbReference>
<evidence type="ECO:0000259" key="2">
    <source>
        <dbReference type="Pfam" id="PF00171"/>
    </source>
</evidence>
<dbReference type="InterPro" id="IPR016162">
    <property type="entry name" value="Ald_DH_N"/>
</dbReference>
<dbReference type="Proteomes" id="UP001550535">
    <property type="component" value="Unassembled WGS sequence"/>
</dbReference>
<organism evidence="3 4">
    <name type="scientific">Nocardia niwae</name>
    <dbReference type="NCBI Taxonomy" id="626084"/>
    <lineage>
        <taxon>Bacteria</taxon>
        <taxon>Bacillati</taxon>
        <taxon>Actinomycetota</taxon>
        <taxon>Actinomycetes</taxon>
        <taxon>Mycobacteriales</taxon>
        <taxon>Nocardiaceae</taxon>
        <taxon>Nocardia</taxon>
    </lineage>
</organism>
<dbReference type="EMBL" id="JBEYBR010000074">
    <property type="protein sequence ID" value="MEU2125043.1"/>
    <property type="molecule type" value="Genomic_DNA"/>
</dbReference>
<dbReference type="SUPFAM" id="SSF53720">
    <property type="entry name" value="ALDH-like"/>
    <property type="match status" value="1"/>
</dbReference>
<protein>
    <submittedName>
        <fullName evidence="3">Aldehyde dehydrogenase family protein</fullName>
    </submittedName>
</protein>
<dbReference type="PANTHER" id="PTHR43353">
    <property type="entry name" value="SUCCINATE-SEMIALDEHYDE DEHYDROGENASE, MITOCHONDRIAL"/>
    <property type="match status" value="1"/>
</dbReference>
<dbReference type="InterPro" id="IPR050740">
    <property type="entry name" value="Aldehyde_DH_Superfamily"/>
</dbReference>
<accession>A0ABV2XGM1</accession>
<feature type="domain" description="Aldehyde dehydrogenase" evidence="2">
    <location>
        <begin position="2"/>
        <end position="137"/>
    </location>
</feature>
<evidence type="ECO:0000256" key="1">
    <source>
        <dbReference type="ARBA" id="ARBA00023002"/>
    </source>
</evidence>
<dbReference type="InterPro" id="IPR016163">
    <property type="entry name" value="Ald_DH_C"/>
</dbReference>
<proteinExistence type="predicted"/>
<dbReference type="Pfam" id="PF00171">
    <property type="entry name" value="Aldedh"/>
    <property type="match status" value="1"/>
</dbReference>
<dbReference type="Gene3D" id="3.40.605.10">
    <property type="entry name" value="Aldehyde Dehydrogenase, Chain A, domain 1"/>
    <property type="match status" value="1"/>
</dbReference>
<evidence type="ECO:0000313" key="4">
    <source>
        <dbReference type="Proteomes" id="UP001550535"/>
    </source>
</evidence>
<gene>
    <name evidence="3" type="ORF">ABZ507_24845</name>
</gene>
<dbReference type="InterPro" id="IPR015590">
    <property type="entry name" value="Aldehyde_DH_dom"/>
</dbReference>
<dbReference type="Gene3D" id="3.40.309.10">
    <property type="entry name" value="Aldehyde Dehydrogenase, Chain A, domain 2"/>
    <property type="match status" value="1"/>
</dbReference>
<name>A0ABV2XGM1_9NOCA</name>
<sequence>MRDAVNRGARVLTGGHRLDRNGTWYAPTVLVDVDHSMTLMREETFGPVLPIMRVGDASEAIRLANDSDFGLSATVFASSIAQARKIAAHLQVGAVNINDFLINMTCVEATQGGWKQSGIGSRGSDYGLLKFTRTKIVAHSRIPVAPSEINWFPYTPGRRRAFRAAVRLFHGRGLGRFGF</sequence>
<evidence type="ECO:0000313" key="3">
    <source>
        <dbReference type="EMBL" id="MEU2125043.1"/>
    </source>
</evidence>
<dbReference type="PANTHER" id="PTHR43353:SF5">
    <property type="entry name" value="SUCCINATE-SEMIALDEHYDE DEHYDROGENASE, MITOCHONDRIAL"/>
    <property type="match status" value="1"/>
</dbReference>
<reference evidence="3 4" key="1">
    <citation type="submission" date="2024-06" db="EMBL/GenBank/DDBJ databases">
        <title>The Natural Products Discovery Center: Release of the First 8490 Sequenced Strains for Exploring Actinobacteria Biosynthetic Diversity.</title>
        <authorList>
            <person name="Kalkreuter E."/>
            <person name="Kautsar S.A."/>
            <person name="Yang D."/>
            <person name="Bader C.D."/>
            <person name="Teijaro C.N."/>
            <person name="Fluegel L."/>
            <person name="Davis C.M."/>
            <person name="Simpson J.R."/>
            <person name="Lauterbach L."/>
            <person name="Steele A.D."/>
            <person name="Gui C."/>
            <person name="Meng S."/>
            <person name="Li G."/>
            <person name="Viehrig K."/>
            <person name="Ye F."/>
            <person name="Su P."/>
            <person name="Kiefer A.F."/>
            <person name="Nichols A."/>
            <person name="Cepeda A.J."/>
            <person name="Yan W."/>
            <person name="Fan B."/>
            <person name="Jiang Y."/>
            <person name="Adhikari A."/>
            <person name="Zheng C.-J."/>
            <person name="Schuster L."/>
            <person name="Cowan T.M."/>
            <person name="Smanski M.J."/>
            <person name="Chevrette M.G."/>
            <person name="De Carvalho L.P.S."/>
            <person name="Shen B."/>
        </authorList>
    </citation>
    <scope>NUCLEOTIDE SEQUENCE [LARGE SCALE GENOMIC DNA]</scope>
    <source>
        <strain evidence="3 4">NPDC019434</strain>
    </source>
</reference>
<keyword evidence="4" id="KW-1185">Reference proteome</keyword>
<keyword evidence="1" id="KW-0560">Oxidoreductase</keyword>
<dbReference type="InterPro" id="IPR016161">
    <property type="entry name" value="Ald_DH/histidinol_DH"/>
</dbReference>
<comment type="caution">
    <text evidence="3">The sequence shown here is derived from an EMBL/GenBank/DDBJ whole genome shotgun (WGS) entry which is preliminary data.</text>
</comment>